<reference evidence="1 2" key="1">
    <citation type="submission" date="2023-08" db="EMBL/GenBank/DDBJ databases">
        <title>Arthrobacter horti sp. nov., isolated from forest soil.</title>
        <authorList>
            <person name="Park M."/>
        </authorList>
    </citation>
    <scope>NUCLEOTIDE SEQUENCE [LARGE SCALE GENOMIC DNA]</scope>
    <source>
        <strain evidence="1 2">YJM1</strain>
    </source>
</reference>
<dbReference type="Pfam" id="PF13376">
    <property type="entry name" value="OmdA"/>
    <property type="match status" value="1"/>
</dbReference>
<keyword evidence="2" id="KW-1185">Reference proteome</keyword>
<name>A0ABT9IUF7_9MICC</name>
<gene>
    <name evidence="1" type="ORF">Q9R02_16255</name>
</gene>
<comment type="caution">
    <text evidence="1">The sequence shown here is derived from an EMBL/GenBank/DDBJ whole genome shotgun (WGS) entry which is preliminary data.</text>
</comment>
<dbReference type="Proteomes" id="UP001232725">
    <property type="component" value="Unassembled WGS sequence"/>
</dbReference>
<proteinExistence type="predicted"/>
<evidence type="ECO:0000313" key="2">
    <source>
        <dbReference type="Proteomes" id="UP001232725"/>
    </source>
</evidence>
<organism evidence="1 2">
    <name type="scientific">Arthrobacter horti</name>
    <dbReference type="NCBI Taxonomy" id="3068273"/>
    <lineage>
        <taxon>Bacteria</taxon>
        <taxon>Bacillati</taxon>
        <taxon>Actinomycetota</taxon>
        <taxon>Actinomycetes</taxon>
        <taxon>Micrococcales</taxon>
        <taxon>Micrococcaceae</taxon>
        <taxon>Arthrobacter</taxon>
    </lineage>
</organism>
<protein>
    <submittedName>
        <fullName evidence="1">YdeI/OmpD-associated family protein</fullName>
    </submittedName>
</protein>
<dbReference type="RefSeq" id="WP_305997756.1">
    <property type="nucleotide sequence ID" value="NZ_JAVALS010000022.1"/>
</dbReference>
<dbReference type="EMBL" id="JAVALS010000022">
    <property type="protein sequence ID" value="MDP5228710.1"/>
    <property type="molecule type" value="Genomic_DNA"/>
</dbReference>
<accession>A0ABT9IUF7</accession>
<sequence>MAIELPELLLPDAPAWRDWLAEHHAGSPGVWLVLHKKGGTVTELAFEQALDHALCFGWVDGQIGRRDEGSYRTRFTPRGPKSRWSKNNVANVQRLDAAGLMTDAGRAVVDAAKADGRWELAYSGQATAEVPEDLAAAIAAVPAAQAMFDVLTSVNRFALIYRVGTVKRAETRARKISEYVAMLARQETIYPQRQKP</sequence>
<evidence type="ECO:0000313" key="1">
    <source>
        <dbReference type="EMBL" id="MDP5228710.1"/>
    </source>
</evidence>